<organism evidence="4 5">
    <name type="scientific">Nonomuraea spiralis</name>
    <dbReference type="NCBI Taxonomy" id="46182"/>
    <lineage>
        <taxon>Bacteria</taxon>
        <taxon>Bacillati</taxon>
        <taxon>Actinomycetota</taxon>
        <taxon>Actinomycetes</taxon>
        <taxon>Streptosporangiales</taxon>
        <taxon>Streptosporangiaceae</taxon>
        <taxon>Nonomuraea</taxon>
    </lineage>
</organism>
<comment type="caution">
    <text evidence="4">The sequence shown here is derived from an EMBL/GenBank/DDBJ whole genome shotgun (WGS) entry which is preliminary data.</text>
</comment>
<name>A0ABV5ISA1_9ACTN</name>
<dbReference type="InterPro" id="IPR039536">
    <property type="entry name" value="TetR_C_Proteobacteria"/>
</dbReference>
<keyword evidence="5" id="KW-1185">Reference proteome</keyword>
<dbReference type="PANTHER" id="PTHR30055:SF146">
    <property type="entry name" value="HTH-TYPE TRANSCRIPTIONAL DUAL REGULATOR CECR"/>
    <property type="match status" value="1"/>
</dbReference>
<dbReference type="EMBL" id="JBHMEI010000051">
    <property type="protein sequence ID" value="MFB9207386.1"/>
    <property type="molecule type" value="Genomic_DNA"/>
</dbReference>
<dbReference type="Pfam" id="PF00440">
    <property type="entry name" value="TetR_N"/>
    <property type="match status" value="1"/>
</dbReference>
<feature type="DNA-binding region" description="H-T-H motif" evidence="2">
    <location>
        <begin position="35"/>
        <end position="54"/>
    </location>
</feature>
<dbReference type="Proteomes" id="UP001589647">
    <property type="component" value="Unassembled WGS sequence"/>
</dbReference>
<dbReference type="InterPro" id="IPR023772">
    <property type="entry name" value="DNA-bd_HTH_TetR-type_CS"/>
</dbReference>
<dbReference type="SUPFAM" id="SSF46689">
    <property type="entry name" value="Homeodomain-like"/>
    <property type="match status" value="1"/>
</dbReference>
<proteinExistence type="predicted"/>
<dbReference type="PRINTS" id="PR00455">
    <property type="entry name" value="HTHTETR"/>
</dbReference>
<keyword evidence="1 2" id="KW-0238">DNA-binding</keyword>
<dbReference type="PANTHER" id="PTHR30055">
    <property type="entry name" value="HTH-TYPE TRANSCRIPTIONAL REGULATOR RUTR"/>
    <property type="match status" value="1"/>
</dbReference>
<dbReference type="Pfam" id="PF14246">
    <property type="entry name" value="TetR_C_7"/>
    <property type="match status" value="1"/>
</dbReference>
<evidence type="ECO:0000256" key="1">
    <source>
        <dbReference type="ARBA" id="ARBA00023125"/>
    </source>
</evidence>
<evidence type="ECO:0000256" key="2">
    <source>
        <dbReference type="PROSITE-ProRule" id="PRU00335"/>
    </source>
</evidence>
<dbReference type="InterPro" id="IPR009057">
    <property type="entry name" value="Homeodomain-like_sf"/>
</dbReference>
<protein>
    <submittedName>
        <fullName evidence="4">TetR/AcrR family transcriptional regulator</fullName>
    </submittedName>
</protein>
<evidence type="ECO:0000313" key="5">
    <source>
        <dbReference type="Proteomes" id="UP001589647"/>
    </source>
</evidence>
<dbReference type="InterPro" id="IPR001647">
    <property type="entry name" value="HTH_TetR"/>
</dbReference>
<dbReference type="PROSITE" id="PS50977">
    <property type="entry name" value="HTH_TETR_2"/>
    <property type="match status" value="1"/>
</dbReference>
<evidence type="ECO:0000313" key="4">
    <source>
        <dbReference type="EMBL" id="MFB9207386.1"/>
    </source>
</evidence>
<sequence length="215" mass="23632">MTQSRPEPYGRADKRQAITQAARRVFGRDGYTRASMDAIAAAAGVSKRTVYNHFTDKEQLFLTVALEGAEDVTAAIAQIMDRHLHKIVDLEQDLIDFSLDRVAAVTSFPDHFALVRAIEAEAAHIPPPILKSWIAAGPQTGHLRLAPYLRRIADRGLLDIHDAESAAAHLTLLTVTDVNQQTFYGAVPLPQEEITQLVTIGVRAFLRSYAPTVVP</sequence>
<reference evidence="4 5" key="1">
    <citation type="submission" date="2024-09" db="EMBL/GenBank/DDBJ databases">
        <authorList>
            <person name="Sun Q."/>
            <person name="Mori K."/>
        </authorList>
    </citation>
    <scope>NUCLEOTIDE SEQUENCE [LARGE SCALE GENOMIC DNA]</scope>
    <source>
        <strain evidence="4 5">CCM 3426</strain>
    </source>
</reference>
<evidence type="ECO:0000259" key="3">
    <source>
        <dbReference type="PROSITE" id="PS50977"/>
    </source>
</evidence>
<dbReference type="Gene3D" id="1.10.10.60">
    <property type="entry name" value="Homeodomain-like"/>
    <property type="match status" value="1"/>
</dbReference>
<feature type="domain" description="HTH tetR-type" evidence="3">
    <location>
        <begin position="12"/>
        <end position="72"/>
    </location>
</feature>
<dbReference type="InterPro" id="IPR050109">
    <property type="entry name" value="HTH-type_TetR-like_transc_reg"/>
</dbReference>
<dbReference type="PROSITE" id="PS01081">
    <property type="entry name" value="HTH_TETR_1"/>
    <property type="match status" value="1"/>
</dbReference>
<gene>
    <name evidence="4" type="ORF">ACFFV7_39800</name>
</gene>
<dbReference type="Gene3D" id="1.10.357.10">
    <property type="entry name" value="Tetracycline Repressor, domain 2"/>
    <property type="match status" value="1"/>
</dbReference>
<accession>A0ABV5ISA1</accession>
<dbReference type="RefSeq" id="WP_189654202.1">
    <property type="nucleotide sequence ID" value="NZ_BMRC01000062.1"/>
</dbReference>